<accession>A0A0M2K6C1</accession>
<comment type="caution">
    <text evidence="2">The sequence shown here is derived from an EMBL/GenBank/DDBJ whole genome shotgun (WGS) entry which is preliminary data.</text>
</comment>
<evidence type="ECO:0000256" key="1">
    <source>
        <dbReference type="SAM" id="MobiDB-lite"/>
    </source>
</evidence>
<protein>
    <submittedName>
        <fullName evidence="2">Uncharacterized protein</fullName>
    </submittedName>
</protein>
<sequence length="82" mass="8878">MRSIGSEITQFWHVDKLVVDHRRSRDDPIAGHTTDLGEAVSVVQIDVETGFDELTHIGGQWGRPDDTADDATAVSGAAPPRP</sequence>
<dbReference type="AlphaFoldDB" id="A0A0M2K6C1"/>
<proteinExistence type="predicted"/>
<dbReference type="PATRIC" id="fig|1807.13.peg.2808"/>
<evidence type="ECO:0000313" key="2">
    <source>
        <dbReference type="EMBL" id="KKF02770.1"/>
    </source>
</evidence>
<gene>
    <name evidence="2" type="ORF">WN67_06660</name>
</gene>
<name>A0A0M2K6C1_9MYCO</name>
<reference evidence="2 3" key="1">
    <citation type="journal article" date="2015" name="Genome Announc.">
        <title>Draft Genome Sequence of Mycobacterium obuense Strain UC1, Isolated from Patient Sputum.</title>
        <authorList>
            <person name="Greninger A.L."/>
            <person name="Cunningham G."/>
            <person name="Hsu E.D."/>
            <person name="Yu J.M."/>
            <person name="Chiu C.Y."/>
            <person name="Miller S."/>
        </authorList>
    </citation>
    <scope>NUCLEOTIDE SEQUENCE [LARGE SCALE GENOMIC DNA]</scope>
    <source>
        <strain evidence="2 3">UC1</strain>
    </source>
</reference>
<feature type="region of interest" description="Disordered" evidence="1">
    <location>
        <begin position="59"/>
        <end position="82"/>
    </location>
</feature>
<dbReference type="EMBL" id="LAUZ02000028">
    <property type="protein sequence ID" value="KKF02770.1"/>
    <property type="molecule type" value="Genomic_DNA"/>
</dbReference>
<dbReference type="Proteomes" id="UP000034150">
    <property type="component" value="Unassembled WGS sequence"/>
</dbReference>
<organism evidence="2 3">
    <name type="scientific">Mycolicibacterium obuense</name>
    <dbReference type="NCBI Taxonomy" id="1807"/>
    <lineage>
        <taxon>Bacteria</taxon>
        <taxon>Bacillati</taxon>
        <taxon>Actinomycetota</taxon>
        <taxon>Actinomycetes</taxon>
        <taxon>Mycobacteriales</taxon>
        <taxon>Mycobacteriaceae</taxon>
        <taxon>Mycolicibacterium</taxon>
    </lineage>
</organism>
<keyword evidence="3" id="KW-1185">Reference proteome</keyword>
<evidence type="ECO:0000313" key="3">
    <source>
        <dbReference type="Proteomes" id="UP000034150"/>
    </source>
</evidence>